<evidence type="ECO:0000313" key="4">
    <source>
        <dbReference type="Proteomes" id="UP000293360"/>
    </source>
</evidence>
<organism evidence="3 4">
    <name type="scientific">Monosporascus ibericus</name>
    <dbReference type="NCBI Taxonomy" id="155417"/>
    <lineage>
        <taxon>Eukaryota</taxon>
        <taxon>Fungi</taxon>
        <taxon>Dikarya</taxon>
        <taxon>Ascomycota</taxon>
        <taxon>Pezizomycotina</taxon>
        <taxon>Sordariomycetes</taxon>
        <taxon>Xylariomycetidae</taxon>
        <taxon>Xylariales</taxon>
        <taxon>Xylariales incertae sedis</taxon>
        <taxon>Monosporascus</taxon>
    </lineage>
</organism>
<feature type="compositionally biased region" description="Basic and acidic residues" evidence="1">
    <location>
        <begin position="103"/>
        <end position="117"/>
    </location>
</feature>
<proteinExistence type="predicted"/>
<dbReference type="SUPFAM" id="SSF51045">
    <property type="entry name" value="WW domain"/>
    <property type="match status" value="1"/>
</dbReference>
<feature type="domain" description="WW" evidence="2">
    <location>
        <begin position="13"/>
        <end position="47"/>
    </location>
</feature>
<accession>A0A4Q4SWY8</accession>
<dbReference type="Pfam" id="PF00397">
    <property type="entry name" value="WW"/>
    <property type="match status" value="1"/>
</dbReference>
<evidence type="ECO:0000313" key="3">
    <source>
        <dbReference type="EMBL" id="RYO80763.1"/>
    </source>
</evidence>
<sequence>MADFEAPAGPPPPKVPEGWVARWNDQYKEWFYVNIYTKKSQWDKPTEPAVDPSASSSSGAPDGPPPGYTPGSAPAPTDSKNPFVNEATKPGFDGGGPSDEDADARLARQLQEEENARSRSAGTPSSHHQQQPYGGGGPGTPGSHSPYPDQLPPRPAMSEKGKSKGFLGKLKDKLAASGSGHHAGGFPSGGSHGGYGGYSQQQHYGAPPPQQGYYGAPQYGGGGYGAPVPGHYGHGPMGGGYGGGYGGGGGFGGRRPGGGGGMGMGGVALGAGAGLLGGALIANAVNDNEQDAYMEGYEDGQDNDMGGGGDDFGGDF</sequence>
<dbReference type="AlphaFoldDB" id="A0A4Q4SWY8"/>
<dbReference type="PROSITE" id="PS01159">
    <property type="entry name" value="WW_DOMAIN_1"/>
    <property type="match status" value="1"/>
</dbReference>
<dbReference type="InterPro" id="IPR036020">
    <property type="entry name" value="WW_dom_sf"/>
</dbReference>
<feature type="region of interest" description="Disordered" evidence="1">
    <location>
        <begin position="295"/>
        <end position="316"/>
    </location>
</feature>
<feature type="compositionally biased region" description="Gly residues" evidence="1">
    <location>
        <begin position="181"/>
        <end position="197"/>
    </location>
</feature>
<name>A0A4Q4SWY8_9PEZI</name>
<dbReference type="OrthoDB" id="2530521at2759"/>
<dbReference type="PROSITE" id="PS50020">
    <property type="entry name" value="WW_DOMAIN_2"/>
    <property type="match status" value="1"/>
</dbReference>
<reference evidence="3 4" key="1">
    <citation type="submission" date="2018-06" db="EMBL/GenBank/DDBJ databases">
        <title>Complete Genomes of Monosporascus.</title>
        <authorList>
            <person name="Robinson A.J."/>
            <person name="Natvig D.O."/>
        </authorList>
    </citation>
    <scope>NUCLEOTIDE SEQUENCE [LARGE SCALE GENOMIC DNA]</scope>
    <source>
        <strain evidence="3 4">CBS 110550</strain>
    </source>
</reference>
<evidence type="ECO:0000259" key="2">
    <source>
        <dbReference type="PROSITE" id="PS50020"/>
    </source>
</evidence>
<dbReference type="SMART" id="SM00456">
    <property type="entry name" value="WW"/>
    <property type="match status" value="1"/>
</dbReference>
<feature type="compositionally biased region" description="Low complexity" evidence="1">
    <location>
        <begin position="198"/>
        <end position="213"/>
    </location>
</feature>
<dbReference type="Proteomes" id="UP000293360">
    <property type="component" value="Unassembled WGS sequence"/>
</dbReference>
<gene>
    <name evidence="3" type="ORF">DL764_009852</name>
</gene>
<dbReference type="InterPro" id="IPR001202">
    <property type="entry name" value="WW_dom"/>
</dbReference>
<dbReference type="CDD" id="cd00201">
    <property type="entry name" value="WW"/>
    <property type="match status" value="1"/>
</dbReference>
<dbReference type="Gene3D" id="2.20.70.10">
    <property type="match status" value="1"/>
</dbReference>
<keyword evidence="4" id="KW-1185">Reference proteome</keyword>
<feature type="compositionally biased region" description="Low complexity" evidence="1">
    <location>
        <begin position="51"/>
        <end position="61"/>
    </location>
</feature>
<feature type="region of interest" description="Disordered" evidence="1">
    <location>
        <begin position="41"/>
        <end position="213"/>
    </location>
</feature>
<comment type="caution">
    <text evidence="3">The sequence shown here is derived from an EMBL/GenBank/DDBJ whole genome shotgun (WGS) entry which is preliminary data.</text>
</comment>
<dbReference type="EMBL" id="QJNU01001031">
    <property type="protein sequence ID" value="RYO80763.1"/>
    <property type="molecule type" value="Genomic_DNA"/>
</dbReference>
<evidence type="ECO:0000256" key="1">
    <source>
        <dbReference type="SAM" id="MobiDB-lite"/>
    </source>
</evidence>
<dbReference type="STRING" id="155417.A0A4Q4SWY8"/>
<protein>
    <recommendedName>
        <fullName evidence="2">WW domain-containing protein</fullName>
    </recommendedName>
</protein>
<feature type="compositionally biased region" description="Gly residues" evidence="1">
    <location>
        <begin position="305"/>
        <end position="316"/>
    </location>
</feature>